<name>A0ABY6Q8X2_9GAMM</name>
<feature type="domain" description="DUF3806" evidence="1">
    <location>
        <begin position="83"/>
        <end position="166"/>
    </location>
</feature>
<dbReference type="Gene3D" id="1.20.120.1090">
    <property type="match status" value="1"/>
</dbReference>
<protein>
    <submittedName>
        <fullName evidence="2">DUF3806 domain-containing protein</fullName>
    </submittedName>
</protein>
<proteinExistence type="predicted"/>
<dbReference type="RefSeq" id="WP_279241857.1">
    <property type="nucleotide sequence ID" value="NZ_CP036501.1"/>
</dbReference>
<dbReference type="Proteomes" id="UP001317963">
    <property type="component" value="Chromosome"/>
</dbReference>
<accession>A0ABY6Q8X2</accession>
<reference evidence="2 3" key="1">
    <citation type="submission" date="2019-02" db="EMBL/GenBank/DDBJ databases">
        <title>Halieaceae_genomes.</title>
        <authorList>
            <person name="Li S.-H."/>
        </authorList>
    </citation>
    <scope>NUCLEOTIDE SEQUENCE [LARGE SCALE GENOMIC DNA]</scope>
    <source>
        <strain evidence="2 3">JH123</strain>
    </source>
</reference>
<organism evidence="2 3">
    <name type="scientific">Candidatus Paraluminiphilus aquimaris</name>
    <dbReference type="NCBI Taxonomy" id="2518994"/>
    <lineage>
        <taxon>Bacteria</taxon>
        <taxon>Pseudomonadati</taxon>
        <taxon>Pseudomonadota</taxon>
        <taxon>Gammaproteobacteria</taxon>
        <taxon>Cellvibrionales</taxon>
        <taxon>Halieaceae</taxon>
        <taxon>Candidatus Paraluminiphilus</taxon>
    </lineage>
</organism>
<evidence type="ECO:0000313" key="3">
    <source>
        <dbReference type="Proteomes" id="UP001317963"/>
    </source>
</evidence>
<keyword evidence="3" id="KW-1185">Reference proteome</keyword>
<dbReference type="Pfam" id="PF12713">
    <property type="entry name" value="DUF3806"/>
    <property type="match status" value="1"/>
</dbReference>
<evidence type="ECO:0000259" key="1">
    <source>
        <dbReference type="Pfam" id="PF12713"/>
    </source>
</evidence>
<gene>
    <name evidence="2" type="ORF">E0F26_11760</name>
</gene>
<evidence type="ECO:0000313" key="2">
    <source>
        <dbReference type="EMBL" id="UZP75370.1"/>
    </source>
</evidence>
<sequence>MKPQLSMSSAVSQPVSPGRKWMFVSFVFFITALTVQTANSSDFELQIRPLSAIDKQYMVQQRAAIEALANRLGRRLSGMPSRDLDTLQRIIDRRWIDPEDAKTQQAMGIVFGDLLAKELSFDWVVYRDRAGRSRALRYRDQDIYIFPITMISRRLAAKAETPVKALFDEQLRKQRKRLPGARWMPTD</sequence>
<dbReference type="EMBL" id="CP036501">
    <property type="protein sequence ID" value="UZP75370.1"/>
    <property type="molecule type" value="Genomic_DNA"/>
</dbReference>
<dbReference type="InterPro" id="IPR024266">
    <property type="entry name" value="DUF3806"/>
</dbReference>